<evidence type="ECO:0000256" key="7">
    <source>
        <dbReference type="RuleBase" id="RU362065"/>
    </source>
</evidence>
<dbReference type="InterPro" id="IPR053927">
    <property type="entry name" value="FlgK_helical"/>
</dbReference>
<evidence type="ECO:0000259" key="9">
    <source>
        <dbReference type="Pfam" id="PF06429"/>
    </source>
</evidence>
<comment type="caution">
    <text evidence="11">The sequence shown here is derived from an EMBL/GenBank/DDBJ whole genome shotgun (WGS) entry which is preliminary data.</text>
</comment>
<dbReference type="GO" id="GO:0005576">
    <property type="term" value="C:extracellular region"/>
    <property type="evidence" value="ECO:0007669"/>
    <property type="project" value="UniProtKB-SubCell"/>
</dbReference>
<feature type="domain" description="Flagellar basal body rod protein N-terminal" evidence="8">
    <location>
        <begin position="4"/>
        <end position="34"/>
    </location>
</feature>
<dbReference type="PRINTS" id="PR01005">
    <property type="entry name" value="FLGHOOKAP1"/>
</dbReference>
<evidence type="ECO:0000313" key="12">
    <source>
        <dbReference type="Proteomes" id="UP000637423"/>
    </source>
</evidence>
<dbReference type="PANTHER" id="PTHR30033">
    <property type="entry name" value="FLAGELLAR HOOK-ASSOCIATED PROTEIN 1"/>
    <property type="match status" value="1"/>
</dbReference>
<keyword evidence="6 7" id="KW-0975">Bacterial flagellum</keyword>
<feature type="domain" description="Flagellar basal-body/hook protein C-terminal" evidence="9">
    <location>
        <begin position="415"/>
        <end position="454"/>
    </location>
</feature>
<dbReference type="InterPro" id="IPR002371">
    <property type="entry name" value="FlgK"/>
</dbReference>
<name>A0A916UIC2_9BURK</name>
<keyword evidence="12" id="KW-1185">Reference proteome</keyword>
<dbReference type="GO" id="GO:0005198">
    <property type="term" value="F:structural molecule activity"/>
    <property type="evidence" value="ECO:0007669"/>
    <property type="project" value="UniProtKB-UniRule"/>
</dbReference>
<evidence type="ECO:0000256" key="4">
    <source>
        <dbReference type="ARBA" id="ARBA00016244"/>
    </source>
</evidence>
<dbReference type="GO" id="GO:0009424">
    <property type="term" value="C:bacterial-type flagellum hook"/>
    <property type="evidence" value="ECO:0007669"/>
    <property type="project" value="UniProtKB-UniRule"/>
</dbReference>
<evidence type="ECO:0000259" key="10">
    <source>
        <dbReference type="Pfam" id="PF22638"/>
    </source>
</evidence>
<proteinExistence type="inferred from homology"/>
<dbReference type="SUPFAM" id="SSF64518">
    <property type="entry name" value="Phase 1 flagellin"/>
    <property type="match status" value="1"/>
</dbReference>
<sequence length="457" mass="47467">MSIINNALTGALAAQVALNTTSQNVANVKTPGYTRQGVLLSALPPGAGPRSAGTGVEVSSLLRFSDGYKSQQMWRAASDLGQRSLPQPYLTQLEQVMGNDASSISSGMDDFFKALNAVSVDPTSTPLRQQVLTTANSMAQRINSINNVMSNQRLSIQQQRTATIPQINVLTQNIATLNQKIASAQSNGTNTSALMDTRDQAIDSLASLVGLEVIDQPNGTRNVSLSSGQPLVVGGTASTMSVTGLASGAQSLQLSFANQTFSLDGMNLGGQLGGLSDFENNVLLPLQQSVSDIASQLATNVNAQLALGYGMGGAAGGALFVYDPTSSSGMLKLDSTATAANLGFSADGTPGNSGNLQKIIDLKNQPITVTSIGSVILGDADTQIVGKLGVDSQQNQSLLATATTVRNQSVDDWSSTSGVNSDEEAINLVEYQKMYQANMKVISVANSLFDATLAMMG</sequence>
<keyword evidence="11" id="KW-0969">Cilium</keyword>
<dbReference type="PANTHER" id="PTHR30033:SF1">
    <property type="entry name" value="FLAGELLAR HOOK-ASSOCIATED PROTEIN 1"/>
    <property type="match status" value="1"/>
</dbReference>
<dbReference type="AlphaFoldDB" id="A0A916UIC2"/>
<evidence type="ECO:0000313" key="11">
    <source>
        <dbReference type="EMBL" id="GGC74658.1"/>
    </source>
</evidence>
<dbReference type="EMBL" id="BMED01000002">
    <property type="protein sequence ID" value="GGC74658.1"/>
    <property type="molecule type" value="Genomic_DNA"/>
</dbReference>
<feature type="domain" description="Flagellar hook-associated protein FlgK helical" evidence="10">
    <location>
        <begin position="90"/>
        <end position="320"/>
    </location>
</feature>
<evidence type="ECO:0000256" key="1">
    <source>
        <dbReference type="ARBA" id="ARBA00004365"/>
    </source>
</evidence>
<comment type="similarity">
    <text evidence="3 7">Belongs to the flagella basal body rod proteins family.</text>
</comment>
<keyword evidence="5 7" id="KW-0964">Secreted</keyword>
<dbReference type="InterPro" id="IPR001444">
    <property type="entry name" value="Flag_bb_rod_N"/>
</dbReference>
<dbReference type="RefSeq" id="WP_188566136.1">
    <property type="nucleotide sequence ID" value="NZ_BMED01000002.1"/>
</dbReference>
<evidence type="ECO:0000256" key="2">
    <source>
        <dbReference type="ARBA" id="ARBA00004613"/>
    </source>
</evidence>
<keyword evidence="11" id="KW-0966">Cell projection</keyword>
<evidence type="ECO:0000256" key="3">
    <source>
        <dbReference type="ARBA" id="ARBA00009677"/>
    </source>
</evidence>
<dbReference type="Pfam" id="PF06429">
    <property type="entry name" value="Flg_bbr_C"/>
    <property type="match status" value="1"/>
</dbReference>
<dbReference type="GO" id="GO:0044780">
    <property type="term" value="P:bacterial-type flagellum assembly"/>
    <property type="evidence" value="ECO:0007669"/>
    <property type="project" value="InterPro"/>
</dbReference>
<reference evidence="11" key="2">
    <citation type="submission" date="2020-09" db="EMBL/GenBank/DDBJ databases">
        <authorList>
            <person name="Sun Q."/>
            <person name="Zhou Y."/>
        </authorList>
    </citation>
    <scope>NUCLEOTIDE SEQUENCE</scope>
    <source>
        <strain evidence="11">CGMCC 1.10998</strain>
    </source>
</reference>
<gene>
    <name evidence="11" type="primary">lfgK</name>
    <name evidence="7" type="synonym">flgK</name>
    <name evidence="11" type="ORF">GCM10011396_22390</name>
</gene>
<dbReference type="Pfam" id="PF22638">
    <property type="entry name" value="FlgK_D1"/>
    <property type="match status" value="1"/>
</dbReference>
<accession>A0A916UIC2</accession>
<dbReference type="Proteomes" id="UP000637423">
    <property type="component" value="Unassembled WGS sequence"/>
</dbReference>
<reference evidence="11" key="1">
    <citation type="journal article" date="2014" name="Int. J. Syst. Evol. Microbiol.">
        <title>Complete genome sequence of Corynebacterium casei LMG S-19264T (=DSM 44701T), isolated from a smear-ripened cheese.</title>
        <authorList>
            <consortium name="US DOE Joint Genome Institute (JGI-PGF)"/>
            <person name="Walter F."/>
            <person name="Albersmeier A."/>
            <person name="Kalinowski J."/>
            <person name="Ruckert C."/>
        </authorList>
    </citation>
    <scope>NUCLEOTIDE SEQUENCE</scope>
    <source>
        <strain evidence="11">CGMCC 1.10998</strain>
    </source>
</reference>
<dbReference type="NCBIfam" id="TIGR02492">
    <property type="entry name" value="flgK_ends"/>
    <property type="match status" value="1"/>
</dbReference>
<organism evidence="11 12">
    <name type="scientific">Undibacterium terreum</name>
    <dbReference type="NCBI Taxonomy" id="1224302"/>
    <lineage>
        <taxon>Bacteria</taxon>
        <taxon>Pseudomonadati</taxon>
        <taxon>Pseudomonadota</taxon>
        <taxon>Betaproteobacteria</taxon>
        <taxon>Burkholderiales</taxon>
        <taxon>Oxalobacteraceae</taxon>
        <taxon>Undibacterium</taxon>
    </lineage>
</organism>
<dbReference type="Pfam" id="PF00460">
    <property type="entry name" value="Flg_bb_rod"/>
    <property type="match status" value="1"/>
</dbReference>
<dbReference type="InterPro" id="IPR010930">
    <property type="entry name" value="Flg_bb/hook_C_dom"/>
</dbReference>
<evidence type="ECO:0000256" key="5">
    <source>
        <dbReference type="ARBA" id="ARBA00022525"/>
    </source>
</evidence>
<evidence type="ECO:0000259" key="8">
    <source>
        <dbReference type="Pfam" id="PF00460"/>
    </source>
</evidence>
<protein>
    <recommendedName>
        <fullName evidence="4 7">Flagellar hook-associated protein 1</fullName>
        <shortName evidence="7">HAP1</shortName>
    </recommendedName>
</protein>
<evidence type="ECO:0000256" key="6">
    <source>
        <dbReference type="ARBA" id="ARBA00023143"/>
    </source>
</evidence>
<comment type="subcellular location">
    <subcellularLocation>
        <location evidence="1 7">Bacterial flagellum</location>
    </subcellularLocation>
    <subcellularLocation>
        <location evidence="2 7">Secreted</location>
    </subcellularLocation>
</comment>
<keyword evidence="11" id="KW-0282">Flagellum</keyword>